<feature type="binding site" evidence="11">
    <location>
        <begin position="36"/>
        <end position="43"/>
    </location>
    <ligand>
        <name>ATP</name>
        <dbReference type="ChEBI" id="CHEBI:30616"/>
        <label>1</label>
    </ligand>
</feature>
<dbReference type="InterPro" id="IPR003593">
    <property type="entry name" value="AAA+_ATPase"/>
</dbReference>
<dbReference type="CDD" id="cd03221">
    <property type="entry name" value="ABCF_EF-3"/>
    <property type="match status" value="2"/>
</dbReference>
<dbReference type="Gene3D" id="3.40.50.300">
    <property type="entry name" value="P-loop containing nucleotide triphosphate hydrolases"/>
    <property type="match status" value="2"/>
</dbReference>
<dbReference type="GO" id="GO:0005524">
    <property type="term" value="F:ATP binding"/>
    <property type="evidence" value="ECO:0007669"/>
    <property type="project" value="UniProtKB-UniRule"/>
</dbReference>
<keyword evidence="6 11" id="KW-0067">ATP-binding</keyword>
<keyword evidence="4 11" id="KW-0227">DNA damage</keyword>
<evidence type="ECO:0000256" key="10">
    <source>
        <dbReference type="ARBA" id="ARBA00061478"/>
    </source>
</evidence>
<evidence type="ECO:0000256" key="1">
    <source>
        <dbReference type="ARBA" id="ARBA00022490"/>
    </source>
</evidence>
<dbReference type="HAMAP" id="MF_00848">
    <property type="entry name" value="Uup"/>
    <property type="match status" value="1"/>
</dbReference>
<dbReference type="Proteomes" id="UP000006334">
    <property type="component" value="Unassembled WGS sequence"/>
</dbReference>
<dbReference type="AlphaFoldDB" id="K6Y9F3"/>
<dbReference type="GO" id="GO:0005737">
    <property type="term" value="C:cytoplasm"/>
    <property type="evidence" value="ECO:0007669"/>
    <property type="project" value="UniProtKB-SubCell"/>
</dbReference>
<dbReference type="STRING" id="1127673.GLIP_2174"/>
<dbReference type="RefSeq" id="WP_008844618.1">
    <property type="nucleotide sequence ID" value="NZ_BAEN01000041.1"/>
</dbReference>
<dbReference type="Pfam" id="PF00005">
    <property type="entry name" value="ABC_tran"/>
    <property type="match status" value="2"/>
</dbReference>
<dbReference type="InterPro" id="IPR037118">
    <property type="entry name" value="Val-tRNA_synth_C_sf"/>
</dbReference>
<dbReference type="InterPro" id="IPR003439">
    <property type="entry name" value="ABC_transporter-like_ATP-bd"/>
</dbReference>
<evidence type="ECO:0000256" key="7">
    <source>
        <dbReference type="ARBA" id="ARBA00023125"/>
    </source>
</evidence>
<evidence type="ECO:0000256" key="9">
    <source>
        <dbReference type="ARBA" id="ARBA00049360"/>
    </source>
</evidence>
<dbReference type="InterPro" id="IPR043686">
    <property type="entry name" value="Uup"/>
</dbReference>
<feature type="binding site" evidence="11">
    <location>
        <begin position="352"/>
        <end position="359"/>
    </location>
    <ligand>
        <name>ATP</name>
        <dbReference type="ChEBI" id="CHEBI:30616"/>
        <label>2</label>
    </ligand>
</feature>
<sequence length="632" mass="71213">MSLLQLKNAQLSFGHPAILEKGELVVHPGERICLVGRNGCGKSTLLKVLEGEQVLDDGQRIISANVRISRLPQDPPESVESSLFDYVAEGMAETGELLKDYFHQINLVSTDPSDKNLQVLEQLQHKLEHQDAWQFEQQISQVLTLLELDGNQQLSSLSGGWRRKAALARALVGNPDILLLDEPTNHLDIHMIKWLEGIIKEYKGAVVFVSHDRAFIRAVASRIVDLDRSKLTSYPGNYQTYLDKKAEDLKNEENANAEFDKKLSQEEVWIRQGIKARRTRNEGRVRALKALRQEHSQRRNLQGRAKATVSTGNTSGKIVFEAVDLHYEIDNKVIVDNLELNVFRGDKLALIGPNGCGKSTLIRLLLGSLEPQSGSVKQGANLEVAYFDQHRLALDLDKSVIDVVADGKRDLNVNGQYKHVMSYLQDYLFTPERVNAPVRSLSGGEKNRLLLAKLLLKPSNILILDEPTNDLDVETLELLEDLISGYTGTVILVSHDREFVDNVVTSSLFFEGNGVLKEFVGGYTDIETWYQAEKKHTEDETSVKSPSPKSQPIVKKTKKLSYKHQLELDTLPKEIEKLENKVQVLQSKINDPEFFKQSQDDFNIAISDLADCESSLEKAYERWDELEGMQSH</sequence>
<organism evidence="13 14">
    <name type="scientific">Aliiglaciecola lipolytica E3</name>
    <dbReference type="NCBI Taxonomy" id="1127673"/>
    <lineage>
        <taxon>Bacteria</taxon>
        <taxon>Pseudomonadati</taxon>
        <taxon>Pseudomonadota</taxon>
        <taxon>Gammaproteobacteria</taxon>
        <taxon>Alteromonadales</taxon>
        <taxon>Alteromonadaceae</taxon>
        <taxon>Aliiglaciecola</taxon>
    </lineage>
</organism>
<proteinExistence type="inferred from homology"/>
<dbReference type="EMBL" id="BAEN01000041">
    <property type="protein sequence ID" value="GAC14802.1"/>
    <property type="molecule type" value="Genomic_DNA"/>
</dbReference>
<keyword evidence="1 11" id="KW-0963">Cytoplasm</keyword>
<evidence type="ECO:0000256" key="4">
    <source>
        <dbReference type="ARBA" id="ARBA00022763"/>
    </source>
</evidence>
<evidence type="ECO:0000256" key="8">
    <source>
        <dbReference type="ARBA" id="ARBA00023204"/>
    </source>
</evidence>
<keyword evidence="2 11" id="KW-0677">Repeat</keyword>
<dbReference type="InterPro" id="IPR027417">
    <property type="entry name" value="P-loop_NTPase"/>
</dbReference>
<feature type="domain" description="ABC transporter" evidence="12">
    <location>
        <begin position="4"/>
        <end position="253"/>
    </location>
</feature>
<dbReference type="FunFam" id="3.40.50.300:FF:000011">
    <property type="entry name" value="Putative ABC transporter ATP-binding component"/>
    <property type="match status" value="1"/>
</dbReference>
<protein>
    <recommendedName>
        <fullName evidence="11">ATP-binding protein Uup</fullName>
        <ecNumber evidence="11">3.6.1.-</ecNumber>
    </recommendedName>
</protein>
<dbReference type="SMART" id="SM00382">
    <property type="entry name" value="AAA"/>
    <property type="match status" value="2"/>
</dbReference>
<dbReference type="NCBIfam" id="NF008358">
    <property type="entry name" value="PRK11147.1"/>
    <property type="match status" value="1"/>
</dbReference>
<name>K6Y9F3_9ALTE</name>
<evidence type="ECO:0000256" key="2">
    <source>
        <dbReference type="ARBA" id="ARBA00022737"/>
    </source>
</evidence>
<evidence type="ECO:0000256" key="5">
    <source>
        <dbReference type="ARBA" id="ARBA00022801"/>
    </source>
</evidence>
<feature type="domain" description="ABC transporter" evidence="12">
    <location>
        <begin position="320"/>
        <end position="545"/>
    </location>
</feature>
<dbReference type="OrthoDB" id="9808609at2"/>
<dbReference type="Pfam" id="PF16326">
    <property type="entry name" value="ABC_tran_CTD"/>
    <property type="match status" value="1"/>
</dbReference>
<keyword evidence="8 11" id="KW-0234">DNA repair</keyword>
<comment type="caution">
    <text evidence="13">The sequence shown here is derived from an EMBL/GenBank/DDBJ whole genome shotgun (WGS) entry which is preliminary data.</text>
</comment>
<gene>
    <name evidence="11 13" type="primary">uup</name>
    <name evidence="13" type="ORF">GLIP_2174</name>
</gene>
<dbReference type="Gene3D" id="1.10.287.380">
    <property type="entry name" value="Valyl-tRNA synthetase, C-terminal domain"/>
    <property type="match status" value="1"/>
</dbReference>
<dbReference type="InterPro" id="IPR051309">
    <property type="entry name" value="ABCF_ATPase"/>
</dbReference>
<comment type="similarity">
    <text evidence="10 11">Belongs to the ABC transporter superfamily. ABCF family. Uup subfamily.</text>
</comment>
<dbReference type="GO" id="GO:0016887">
    <property type="term" value="F:ATP hydrolysis activity"/>
    <property type="evidence" value="ECO:0007669"/>
    <property type="project" value="UniProtKB-UniRule"/>
</dbReference>
<dbReference type="GO" id="GO:0043022">
    <property type="term" value="F:ribosome binding"/>
    <property type="evidence" value="ECO:0007669"/>
    <property type="project" value="UniProtKB-UniRule"/>
</dbReference>
<dbReference type="eggNOG" id="COG0488">
    <property type="taxonomic scope" value="Bacteria"/>
</dbReference>
<keyword evidence="5 11" id="KW-0378">Hydrolase</keyword>
<evidence type="ECO:0000256" key="6">
    <source>
        <dbReference type="ARBA" id="ARBA00022840"/>
    </source>
</evidence>
<dbReference type="Pfam" id="PF12848">
    <property type="entry name" value="ABC_tran_Xtn"/>
    <property type="match status" value="1"/>
</dbReference>
<dbReference type="PANTHER" id="PTHR42855">
    <property type="entry name" value="ABC TRANSPORTER ATP-BINDING SUBUNIT"/>
    <property type="match status" value="1"/>
</dbReference>
<dbReference type="PROSITE" id="PS00211">
    <property type="entry name" value="ABC_TRANSPORTER_1"/>
    <property type="match status" value="2"/>
</dbReference>
<evidence type="ECO:0000313" key="14">
    <source>
        <dbReference type="Proteomes" id="UP000006334"/>
    </source>
</evidence>
<dbReference type="FunFam" id="3.40.50.300:FF:000309">
    <property type="entry name" value="ABC transporter ATP-binding protein"/>
    <property type="match status" value="1"/>
</dbReference>
<dbReference type="PANTHER" id="PTHR42855:SF1">
    <property type="entry name" value="ABC TRANSPORTER DOMAIN-CONTAINING PROTEIN"/>
    <property type="match status" value="1"/>
</dbReference>
<dbReference type="GO" id="GO:0003677">
    <property type="term" value="F:DNA binding"/>
    <property type="evidence" value="ECO:0007669"/>
    <property type="project" value="UniProtKB-UniRule"/>
</dbReference>
<accession>K6Y9F3</accession>
<comment type="catalytic activity">
    <reaction evidence="9 11">
        <text>ATP + H2O = ADP + phosphate + H(+)</text>
        <dbReference type="Rhea" id="RHEA:13065"/>
        <dbReference type="ChEBI" id="CHEBI:15377"/>
        <dbReference type="ChEBI" id="CHEBI:15378"/>
        <dbReference type="ChEBI" id="CHEBI:30616"/>
        <dbReference type="ChEBI" id="CHEBI:43474"/>
        <dbReference type="ChEBI" id="CHEBI:456216"/>
    </reaction>
</comment>
<dbReference type="PROSITE" id="PS50893">
    <property type="entry name" value="ABC_TRANSPORTER_2"/>
    <property type="match status" value="2"/>
</dbReference>
<dbReference type="InterPro" id="IPR017871">
    <property type="entry name" value="ABC_transporter-like_CS"/>
</dbReference>
<keyword evidence="14" id="KW-1185">Reference proteome</keyword>
<evidence type="ECO:0000259" key="12">
    <source>
        <dbReference type="PROSITE" id="PS50893"/>
    </source>
</evidence>
<comment type="function">
    <text evidence="11">Probably plays a role in ribosome assembly or function. May be involved in resolution of branched DNA intermediates that result from template switching in postreplication gaps. Binds DNA and has ATPase activity.</text>
</comment>
<comment type="subcellular location">
    <subcellularLocation>
        <location evidence="11">Cytoplasm</location>
    </subcellularLocation>
    <text evidence="11">Associates with ribosomes.</text>
</comment>
<dbReference type="GO" id="GO:0006281">
    <property type="term" value="P:DNA repair"/>
    <property type="evidence" value="ECO:0007669"/>
    <property type="project" value="UniProtKB-KW"/>
</dbReference>
<evidence type="ECO:0000256" key="3">
    <source>
        <dbReference type="ARBA" id="ARBA00022741"/>
    </source>
</evidence>
<keyword evidence="7 11" id="KW-0238">DNA-binding</keyword>
<dbReference type="EC" id="3.6.1.-" evidence="11"/>
<evidence type="ECO:0000256" key="11">
    <source>
        <dbReference type="HAMAP-Rule" id="MF_00848"/>
    </source>
</evidence>
<reference evidence="13 14" key="1">
    <citation type="journal article" date="2017" name="Antonie Van Leeuwenhoek">
        <title>Rhizobium rhizosphaerae sp. nov., a novel species isolated from rice rhizosphere.</title>
        <authorList>
            <person name="Zhao J.J."/>
            <person name="Zhang J."/>
            <person name="Zhang R.J."/>
            <person name="Zhang C.W."/>
            <person name="Yin H.Q."/>
            <person name="Zhang X.X."/>
        </authorList>
    </citation>
    <scope>NUCLEOTIDE SEQUENCE [LARGE SCALE GENOMIC DNA]</scope>
    <source>
        <strain evidence="13 14">E3</strain>
    </source>
</reference>
<evidence type="ECO:0000313" key="13">
    <source>
        <dbReference type="EMBL" id="GAC14802.1"/>
    </source>
</evidence>
<dbReference type="InterPro" id="IPR032781">
    <property type="entry name" value="ABC_tran_Xtn"/>
</dbReference>
<keyword evidence="3 11" id="KW-0547">Nucleotide-binding</keyword>
<dbReference type="SUPFAM" id="SSF52540">
    <property type="entry name" value="P-loop containing nucleoside triphosphate hydrolases"/>
    <property type="match status" value="2"/>
</dbReference>
<dbReference type="InterPro" id="IPR032524">
    <property type="entry name" value="ABC_tran_C"/>
</dbReference>